<sequence>MPHVWRWVRVSPRTIRNWRLGNDYTAISLRTGRAIYTSSHTQTRSKKSPSSGVAGCRRASRSRGGAGIRRRNVMVTKPTHPPE</sequence>
<evidence type="ECO:0000256" key="1">
    <source>
        <dbReference type="SAM" id="MobiDB-lite"/>
    </source>
</evidence>
<dbReference type="EMBL" id="OV725077">
    <property type="protein sequence ID" value="CAH1389487.1"/>
    <property type="molecule type" value="Genomic_DNA"/>
</dbReference>
<evidence type="ECO:0000313" key="3">
    <source>
        <dbReference type="Proteomes" id="UP001152798"/>
    </source>
</evidence>
<accession>A0A9P0E6V2</accession>
<reference evidence="2" key="1">
    <citation type="submission" date="2022-01" db="EMBL/GenBank/DDBJ databases">
        <authorList>
            <person name="King R."/>
        </authorList>
    </citation>
    <scope>NUCLEOTIDE SEQUENCE</scope>
</reference>
<protein>
    <submittedName>
        <fullName evidence="2">Uncharacterized protein</fullName>
    </submittedName>
</protein>
<proteinExistence type="predicted"/>
<keyword evidence="3" id="KW-1185">Reference proteome</keyword>
<dbReference type="Proteomes" id="UP001152798">
    <property type="component" value="Chromosome 1"/>
</dbReference>
<name>A0A9P0E6V2_NEZVI</name>
<feature type="region of interest" description="Disordered" evidence="1">
    <location>
        <begin position="38"/>
        <end position="83"/>
    </location>
</feature>
<evidence type="ECO:0000313" key="2">
    <source>
        <dbReference type="EMBL" id="CAH1389487.1"/>
    </source>
</evidence>
<dbReference type="AlphaFoldDB" id="A0A9P0E6V2"/>
<gene>
    <name evidence="2" type="ORF">NEZAVI_LOCUS889</name>
</gene>
<organism evidence="2 3">
    <name type="scientific">Nezara viridula</name>
    <name type="common">Southern green stink bug</name>
    <name type="synonym">Cimex viridulus</name>
    <dbReference type="NCBI Taxonomy" id="85310"/>
    <lineage>
        <taxon>Eukaryota</taxon>
        <taxon>Metazoa</taxon>
        <taxon>Ecdysozoa</taxon>
        <taxon>Arthropoda</taxon>
        <taxon>Hexapoda</taxon>
        <taxon>Insecta</taxon>
        <taxon>Pterygota</taxon>
        <taxon>Neoptera</taxon>
        <taxon>Paraneoptera</taxon>
        <taxon>Hemiptera</taxon>
        <taxon>Heteroptera</taxon>
        <taxon>Panheteroptera</taxon>
        <taxon>Pentatomomorpha</taxon>
        <taxon>Pentatomoidea</taxon>
        <taxon>Pentatomidae</taxon>
        <taxon>Pentatominae</taxon>
        <taxon>Nezara</taxon>
    </lineage>
</organism>